<dbReference type="Proteomes" id="UP001608902">
    <property type="component" value="Unassembled WGS sequence"/>
</dbReference>
<feature type="domain" description="Doublecortin" evidence="2">
    <location>
        <begin position="32"/>
        <end position="112"/>
    </location>
</feature>
<feature type="region of interest" description="Disordered" evidence="1">
    <location>
        <begin position="130"/>
        <end position="480"/>
    </location>
</feature>
<name>A0ABD6EIJ8_9BILA</name>
<feature type="compositionally biased region" description="Acidic residues" evidence="1">
    <location>
        <begin position="305"/>
        <end position="333"/>
    </location>
</feature>
<proteinExistence type="predicted"/>
<feature type="compositionally biased region" description="Polar residues" evidence="1">
    <location>
        <begin position="236"/>
        <end position="264"/>
    </location>
</feature>
<organism evidence="3 4">
    <name type="scientific">Gnathostoma spinigerum</name>
    <dbReference type="NCBI Taxonomy" id="75299"/>
    <lineage>
        <taxon>Eukaryota</taxon>
        <taxon>Metazoa</taxon>
        <taxon>Ecdysozoa</taxon>
        <taxon>Nematoda</taxon>
        <taxon>Chromadorea</taxon>
        <taxon>Rhabditida</taxon>
        <taxon>Spirurina</taxon>
        <taxon>Gnathostomatomorpha</taxon>
        <taxon>Gnathostomatoidea</taxon>
        <taxon>Gnathostomatidae</taxon>
        <taxon>Gnathostoma</taxon>
    </lineage>
</organism>
<dbReference type="Gene3D" id="3.10.20.230">
    <property type="entry name" value="Doublecortin domain"/>
    <property type="match status" value="1"/>
</dbReference>
<feature type="compositionally biased region" description="Polar residues" evidence="1">
    <location>
        <begin position="449"/>
        <end position="473"/>
    </location>
</feature>
<sequence length="480" mass="52684">MSGKYHATKPSMIPSKQVIPKNYPSVAVCAGKKIIVYRNGDPFHKGLKLVINPNRMINLNMLLDAITEKVDLPYGAKRLFTIDGRLVKSINDIECGAEYVASSSSFSLVRYGKNPLIARGSSLGNVAQKQPLRISKSNEPRLSLSPSHSHRRSSSTNLRNKKGNNIREEIAKKGARRKSLRKMNGSDAETESSEPKSGTSLPPMAVGRKLKKPKSGSKALETRNSSDTGVRDSEGTSRSGTASTIVSSRVNVNPDSKRTTSPPSVTKETTETEITKKTSDQDISPKSVSSDTKPNANDKIKEKNEDIEEDDEDDDEEEDEDESEEDEEQEESETINLADKTSKDLKPGSLKNQTESVGKQPSTGQTAAEYSAMMPSQQRTDNSAQEAILKRRDSKKAEVVESSRTKEEYGKTNGDLIGGTNVNNTRMNGNQNEKNEEKKTEKELKKQNSQKGETNRNLQTSEATTSSKDSTSAFDIMTLG</sequence>
<feature type="compositionally biased region" description="Basic and acidic residues" evidence="1">
    <location>
        <begin position="433"/>
        <end position="446"/>
    </location>
</feature>
<feature type="compositionally biased region" description="Polar residues" evidence="1">
    <location>
        <begin position="350"/>
        <end position="385"/>
    </location>
</feature>
<dbReference type="InterPro" id="IPR036572">
    <property type="entry name" value="Doublecortin_dom_sf"/>
</dbReference>
<dbReference type="SUPFAM" id="SSF89837">
    <property type="entry name" value="Doublecortin (DC)"/>
    <property type="match status" value="1"/>
</dbReference>
<feature type="compositionally biased region" description="Basic and acidic residues" evidence="1">
    <location>
        <begin position="388"/>
        <end position="410"/>
    </location>
</feature>
<evidence type="ECO:0000256" key="1">
    <source>
        <dbReference type="SAM" id="MobiDB-lite"/>
    </source>
</evidence>
<dbReference type="Pfam" id="PF03607">
    <property type="entry name" value="DCX"/>
    <property type="match status" value="1"/>
</dbReference>
<dbReference type="EMBL" id="JBGFUD010001330">
    <property type="protein sequence ID" value="MFH4976125.1"/>
    <property type="molecule type" value="Genomic_DNA"/>
</dbReference>
<keyword evidence="4" id="KW-1185">Reference proteome</keyword>
<dbReference type="PROSITE" id="PS50309">
    <property type="entry name" value="DC"/>
    <property type="match status" value="1"/>
</dbReference>
<evidence type="ECO:0000313" key="3">
    <source>
        <dbReference type="EMBL" id="MFH4976125.1"/>
    </source>
</evidence>
<reference evidence="3 4" key="1">
    <citation type="submission" date="2024-08" db="EMBL/GenBank/DDBJ databases">
        <title>Gnathostoma spinigerum genome.</title>
        <authorList>
            <person name="Gonzalez-Bertolin B."/>
            <person name="Monzon S."/>
            <person name="Zaballos A."/>
            <person name="Jimenez P."/>
            <person name="Dekumyoy P."/>
            <person name="Varona S."/>
            <person name="Cuesta I."/>
            <person name="Sumanam S."/>
            <person name="Adisakwattana P."/>
            <person name="Gasser R.B."/>
            <person name="Hernandez-Gonzalez A."/>
            <person name="Young N.D."/>
            <person name="Perteguer M.J."/>
        </authorList>
    </citation>
    <scope>NUCLEOTIDE SEQUENCE [LARGE SCALE GENOMIC DNA]</scope>
    <source>
        <strain evidence="3">AL3</strain>
        <tissue evidence="3">Liver</tissue>
    </source>
</reference>
<feature type="compositionally biased region" description="Basic and acidic residues" evidence="1">
    <location>
        <begin position="268"/>
        <end position="280"/>
    </location>
</feature>
<dbReference type="SMART" id="SM00537">
    <property type="entry name" value="DCX"/>
    <property type="match status" value="1"/>
</dbReference>
<dbReference type="InterPro" id="IPR003533">
    <property type="entry name" value="Doublecortin_dom"/>
</dbReference>
<evidence type="ECO:0000313" key="4">
    <source>
        <dbReference type="Proteomes" id="UP001608902"/>
    </source>
</evidence>
<comment type="caution">
    <text evidence="3">The sequence shown here is derived from an EMBL/GenBank/DDBJ whole genome shotgun (WGS) entry which is preliminary data.</text>
</comment>
<gene>
    <name evidence="3" type="ORF">AB6A40_002834</name>
</gene>
<feature type="compositionally biased region" description="Basic residues" evidence="1">
    <location>
        <begin position="148"/>
        <end position="164"/>
    </location>
</feature>
<dbReference type="AlphaFoldDB" id="A0ABD6EIJ8"/>
<accession>A0ABD6EIJ8</accession>
<evidence type="ECO:0000259" key="2">
    <source>
        <dbReference type="PROSITE" id="PS50309"/>
    </source>
</evidence>
<feature type="compositionally biased region" description="Polar residues" evidence="1">
    <location>
        <begin position="281"/>
        <end position="295"/>
    </location>
</feature>
<protein>
    <recommendedName>
        <fullName evidence="2">Doublecortin domain-containing protein</fullName>
    </recommendedName>
</protein>